<gene>
    <name evidence="2" type="ORF">SE17_42810</name>
</gene>
<evidence type="ECO:0008006" key="4">
    <source>
        <dbReference type="Google" id="ProtNLM"/>
    </source>
</evidence>
<comment type="caution">
    <text evidence="2">The sequence shown here is derived from an EMBL/GenBank/DDBJ whole genome shotgun (WGS) entry which is preliminary data.</text>
</comment>
<evidence type="ECO:0000313" key="3">
    <source>
        <dbReference type="Proteomes" id="UP000050509"/>
    </source>
</evidence>
<organism evidence="2 3">
    <name type="scientific">Kouleothrix aurantiaca</name>
    <dbReference type="NCBI Taxonomy" id="186479"/>
    <lineage>
        <taxon>Bacteria</taxon>
        <taxon>Bacillati</taxon>
        <taxon>Chloroflexota</taxon>
        <taxon>Chloroflexia</taxon>
        <taxon>Chloroflexales</taxon>
        <taxon>Roseiflexineae</taxon>
        <taxon>Roseiflexaceae</taxon>
        <taxon>Kouleothrix</taxon>
    </lineage>
</organism>
<name>A0A0P9EST9_9CHLR</name>
<proteinExistence type="predicted"/>
<feature type="non-terminal residue" evidence="2">
    <location>
        <position position="83"/>
    </location>
</feature>
<keyword evidence="1" id="KW-0472">Membrane</keyword>
<dbReference type="Proteomes" id="UP000050509">
    <property type="component" value="Unassembled WGS sequence"/>
</dbReference>
<accession>A0A0P9EST9</accession>
<dbReference type="EMBL" id="LJCR01003471">
    <property type="protein sequence ID" value="KPV47026.1"/>
    <property type="molecule type" value="Genomic_DNA"/>
</dbReference>
<evidence type="ECO:0000256" key="1">
    <source>
        <dbReference type="SAM" id="Phobius"/>
    </source>
</evidence>
<keyword evidence="1" id="KW-1133">Transmembrane helix</keyword>
<keyword evidence="3" id="KW-1185">Reference proteome</keyword>
<keyword evidence="1" id="KW-0812">Transmembrane</keyword>
<sequence length="83" mass="8741">MVELGRLAGLRLTAKPSAVIGMLVLWVVFAAAGLALGLPLVTAVLGGLAATALHWLSELVHQLGHAWAARRTGFPMIGIRFWG</sequence>
<reference evidence="2 3" key="1">
    <citation type="submission" date="2015-09" db="EMBL/GenBank/DDBJ databases">
        <title>Draft genome sequence of Kouleothrix aurantiaca JCM 19913.</title>
        <authorList>
            <person name="Hemp J."/>
        </authorList>
    </citation>
    <scope>NUCLEOTIDE SEQUENCE [LARGE SCALE GENOMIC DNA]</scope>
    <source>
        <strain evidence="2 3">COM-B</strain>
    </source>
</reference>
<protein>
    <recommendedName>
        <fullName evidence="4">Fatty acid desaturase</fullName>
    </recommendedName>
</protein>
<dbReference type="AlphaFoldDB" id="A0A0P9EST9"/>
<evidence type="ECO:0000313" key="2">
    <source>
        <dbReference type="EMBL" id="KPV47026.1"/>
    </source>
</evidence>
<feature type="transmembrane region" description="Helical" evidence="1">
    <location>
        <begin position="20"/>
        <end position="53"/>
    </location>
</feature>